<dbReference type="EMBL" id="NBNE01001695">
    <property type="protein sequence ID" value="OWZ13004.1"/>
    <property type="molecule type" value="Genomic_DNA"/>
</dbReference>
<comment type="caution">
    <text evidence="1">The sequence shown here is derived from an EMBL/GenBank/DDBJ whole genome shotgun (WGS) entry which is preliminary data.</text>
</comment>
<proteinExistence type="predicted"/>
<name>A0A225W6K2_9STRA</name>
<reference evidence="2" key="1">
    <citation type="submission" date="2017-03" db="EMBL/GenBank/DDBJ databases">
        <title>Phytopthora megakarya and P. palmivora, two closely related causual agents of cacao black pod achieved similar genome size and gene model numbers by different mechanisms.</title>
        <authorList>
            <person name="Ali S."/>
            <person name="Shao J."/>
            <person name="Larry D.J."/>
            <person name="Kronmiller B."/>
            <person name="Shen D."/>
            <person name="Strem M.D."/>
            <person name="Melnick R.L."/>
            <person name="Guiltinan M.J."/>
            <person name="Tyler B.M."/>
            <person name="Meinhardt L.W."/>
            <person name="Bailey B.A."/>
        </authorList>
    </citation>
    <scope>NUCLEOTIDE SEQUENCE [LARGE SCALE GENOMIC DNA]</scope>
    <source>
        <strain evidence="2">zdho120</strain>
    </source>
</reference>
<evidence type="ECO:0000313" key="1">
    <source>
        <dbReference type="EMBL" id="OWZ13004.1"/>
    </source>
</evidence>
<gene>
    <name evidence="1" type="ORF">PHMEG_00013742</name>
</gene>
<organism evidence="1 2">
    <name type="scientific">Phytophthora megakarya</name>
    <dbReference type="NCBI Taxonomy" id="4795"/>
    <lineage>
        <taxon>Eukaryota</taxon>
        <taxon>Sar</taxon>
        <taxon>Stramenopiles</taxon>
        <taxon>Oomycota</taxon>
        <taxon>Peronosporomycetes</taxon>
        <taxon>Peronosporales</taxon>
        <taxon>Peronosporaceae</taxon>
        <taxon>Phytophthora</taxon>
    </lineage>
</organism>
<accession>A0A225W6K2</accession>
<keyword evidence="2" id="KW-1185">Reference proteome</keyword>
<sequence length="96" mass="10638">MDAVHVYLAANTSHMYSSDSSVNVPENPRAGAVQRTLSPCLSDAATSQAVLPFWYTQLTIQKCGGSDTGRPNVCSSGLNEIDKYPMEEFYDFLRKW</sequence>
<dbReference type="AlphaFoldDB" id="A0A225W6K2"/>
<dbReference type="Proteomes" id="UP000198211">
    <property type="component" value="Unassembled WGS sequence"/>
</dbReference>
<protein>
    <submittedName>
        <fullName evidence="1">Uncharacterized protein</fullName>
    </submittedName>
</protein>
<evidence type="ECO:0000313" key="2">
    <source>
        <dbReference type="Proteomes" id="UP000198211"/>
    </source>
</evidence>